<evidence type="ECO:0000256" key="1">
    <source>
        <dbReference type="ARBA" id="ARBA00004273"/>
    </source>
</evidence>
<evidence type="ECO:0000256" key="4">
    <source>
        <dbReference type="ARBA" id="ARBA00022448"/>
    </source>
</evidence>
<proteinExistence type="inferred from homology"/>
<keyword evidence="8 16" id="KW-0479">Metal-binding</keyword>
<dbReference type="GO" id="GO:0005743">
    <property type="term" value="C:mitochondrial inner membrane"/>
    <property type="evidence" value="ECO:0007669"/>
    <property type="project" value="UniProtKB-SubCell"/>
</dbReference>
<feature type="binding site" description="covalent" evidence="16">
    <location>
        <position position="139"/>
    </location>
    <ligand>
        <name>heme c</name>
        <dbReference type="ChEBI" id="CHEBI:61717"/>
    </ligand>
</feature>
<keyword evidence="10" id="KW-0249">Electron transport</keyword>
<comment type="subcellular location">
    <subcellularLocation>
        <location evidence="1">Mitochondrion inner membrane</location>
    </subcellularLocation>
</comment>
<dbReference type="AlphaFoldDB" id="A0A9P7BQD9"/>
<protein>
    <recommendedName>
        <fullName evidence="3">quinol--cytochrome-c reductase</fullName>
        <ecNumber evidence="3">7.1.1.8</ecNumber>
    </recommendedName>
</protein>
<name>A0A9P7BQD9_RHIOR</name>
<evidence type="ECO:0000256" key="10">
    <source>
        <dbReference type="ARBA" id="ARBA00022982"/>
    </source>
</evidence>
<dbReference type="GO" id="GO:0046872">
    <property type="term" value="F:metal ion binding"/>
    <property type="evidence" value="ECO:0007669"/>
    <property type="project" value="UniProtKB-KW"/>
</dbReference>
<dbReference type="InterPro" id="IPR036909">
    <property type="entry name" value="Cyt_c-like_dom_sf"/>
</dbReference>
<sequence length="183" mass="21325">MSVTALSCMYIDASARMADESLHAPYYPYIHSGPLSTFDHAVIRLDYQVYREVRSVCHSLNRIAWRKLVDVSHTGAEAKPGQLSSYMSKPYVTKKPHVLARHSELCLLTSYRLCRCSWKHRVREGLNYNPYFPGGAIAMTRVLHDDVLEYEDEDGYEDSHYLDWFDRFKWAPIKSRKVVYNPK</sequence>
<comment type="similarity">
    <text evidence="2">Belongs to the cytochrome c family.</text>
</comment>
<keyword evidence="11" id="KW-1133">Transmembrane helix</keyword>
<evidence type="ECO:0000256" key="12">
    <source>
        <dbReference type="ARBA" id="ARBA00023004"/>
    </source>
</evidence>
<reference evidence="17" key="1">
    <citation type="journal article" date="2020" name="Microb. Genom.">
        <title>Genetic diversity of clinical and environmental Mucorales isolates obtained from an investigation of mucormycosis cases among solid organ transplant recipients.</title>
        <authorList>
            <person name="Nguyen M.H."/>
            <person name="Kaul D."/>
            <person name="Muto C."/>
            <person name="Cheng S.J."/>
            <person name="Richter R.A."/>
            <person name="Bruno V.M."/>
            <person name="Liu G."/>
            <person name="Beyhan S."/>
            <person name="Sundermann A.J."/>
            <person name="Mounaud S."/>
            <person name="Pasculle A.W."/>
            <person name="Nierman W.C."/>
            <person name="Driscoll E."/>
            <person name="Cumbie R."/>
            <person name="Clancy C.J."/>
            <person name="Dupont C.L."/>
        </authorList>
    </citation>
    <scope>NUCLEOTIDE SEQUENCE</scope>
    <source>
        <strain evidence="17">GL11</strain>
    </source>
</reference>
<evidence type="ECO:0000256" key="3">
    <source>
        <dbReference type="ARBA" id="ARBA00012951"/>
    </source>
</evidence>
<evidence type="ECO:0000256" key="2">
    <source>
        <dbReference type="ARBA" id="ARBA00006488"/>
    </source>
</evidence>
<feature type="binding site" description="covalent" evidence="16">
    <location>
        <position position="58"/>
    </location>
    <ligand>
        <name>heme c</name>
        <dbReference type="ChEBI" id="CHEBI:61717"/>
    </ligand>
</feature>
<dbReference type="EMBL" id="JAANQT010001350">
    <property type="protein sequence ID" value="KAG1305510.1"/>
    <property type="molecule type" value="Genomic_DNA"/>
</dbReference>
<dbReference type="GO" id="GO:0008121">
    <property type="term" value="F:quinol-cytochrome-c reductase activity"/>
    <property type="evidence" value="ECO:0007669"/>
    <property type="project" value="UniProtKB-EC"/>
</dbReference>
<evidence type="ECO:0000256" key="9">
    <source>
        <dbReference type="ARBA" id="ARBA00022792"/>
    </source>
</evidence>
<keyword evidence="4" id="KW-0813">Transport</keyword>
<keyword evidence="18" id="KW-1185">Reference proteome</keyword>
<dbReference type="PANTHER" id="PTHR10266:SF3">
    <property type="entry name" value="CYTOCHROME C1, HEME PROTEIN, MITOCHONDRIAL"/>
    <property type="match status" value="1"/>
</dbReference>
<dbReference type="PANTHER" id="PTHR10266">
    <property type="entry name" value="CYTOCHROME C1"/>
    <property type="match status" value="1"/>
</dbReference>
<dbReference type="InterPro" id="IPR002326">
    <property type="entry name" value="Cyt_c1"/>
</dbReference>
<keyword evidence="5 16" id="KW-0349">Heme</keyword>
<evidence type="ECO:0000313" key="18">
    <source>
        <dbReference type="Proteomes" id="UP000716291"/>
    </source>
</evidence>
<evidence type="ECO:0000256" key="16">
    <source>
        <dbReference type="PIRSR" id="PIRSR602326-1"/>
    </source>
</evidence>
<dbReference type="Gene3D" id="1.10.760.10">
    <property type="entry name" value="Cytochrome c-like domain"/>
    <property type="match status" value="2"/>
</dbReference>
<dbReference type="InterPro" id="IPR021157">
    <property type="entry name" value="Cyt_c1_TM_anchor_C"/>
</dbReference>
<comment type="caution">
    <text evidence="17">The sequence shown here is derived from an EMBL/GenBank/DDBJ whole genome shotgun (WGS) entry which is preliminary data.</text>
</comment>
<dbReference type="Proteomes" id="UP000716291">
    <property type="component" value="Unassembled WGS sequence"/>
</dbReference>
<comment type="catalytic activity">
    <reaction evidence="15">
        <text>a quinol + 2 Fe(III)-[cytochrome c](out) = a quinone + 2 Fe(II)-[cytochrome c](out) + 2 H(+)(out)</text>
        <dbReference type="Rhea" id="RHEA:11484"/>
        <dbReference type="Rhea" id="RHEA-COMP:10350"/>
        <dbReference type="Rhea" id="RHEA-COMP:14399"/>
        <dbReference type="ChEBI" id="CHEBI:15378"/>
        <dbReference type="ChEBI" id="CHEBI:24646"/>
        <dbReference type="ChEBI" id="CHEBI:29033"/>
        <dbReference type="ChEBI" id="CHEBI:29034"/>
        <dbReference type="ChEBI" id="CHEBI:132124"/>
        <dbReference type="EC" id="7.1.1.8"/>
    </reaction>
</comment>
<keyword evidence="6" id="KW-0679">Respiratory chain</keyword>
<dbReference type="SUPFAM" id="SSF81496">
    <property type="entry name" value="Cytochrome c1 subunit of cytochrome bc1 complex (Ubiquinol-cytochrome c reductase), transmembrane anchor"/>
    <property type="match status" value="1"/>
</dbReference>
<gene>
    <name evidence="17" type="ORF">G6F64_008324</name>
</gene>
<dbReference type="PRINTS" id="PR00603">
    <property type="entry name" value="CYTOCHROMEC1"/>
</dbReference>
<organism evidence="17 18">
    <name type="scientific">Rhizopus oryzae</name>
    <name type="common">Mucormycosis agent</name>
    <name type="synonym">Rhizopus arrhizus var. delemar</name>
    <dbReference type="NCBI Taxonomy" id="64495"/>
    <lineage>
        <taxon>Eukaryota</taxon>
        <taxon>Fungi</taxon>
        <taxon>Fungi incertae sedis</taxon>
        <taxon>Mucoromycota</taxon>
        <taxon>Mucoromycotina</taxon>
        <taxon>Mucoromycetes</taxon>
        <taxon>Mucorales</taxon>
        <taxon>Mucorineae</taxon>
        <taxon>Rhizopodaceae</taxon>
        <taxon>Rhizopus</taxon>
    </lineage>
</organism>
<accession>A0A9P7BQD9</accession>
<dbReference type="OrthoDB" id="5925at2759"/>
<evidence type="ECO:0000256" key="7">
    <source>
        <dbReference type="ARBA" id="ARBA00022692"/>
    </source>
</evidence>
<dbReference type="GO" id="GO:0020037">
    <property type="term" value="F:heme binding"/>
    <property type="evidence" value="ECO:0007669"/>
    <property type="project" value="InterPro"/>
</dbReference>
<evidence type="ECO:0000256" key="5">
    <source>
        <dbReference type="ARBA" id="ARBA00022617"/>
    </source>
</evidence>
<evidence type="ECO:0000256" key="15">
    <source>
        <dbReference type="ARBA" id="ARBA00029351"/>
    </source>
</evidence>
<evidence type="ECO:0000256" key="8">
    <source>
        <dbReference type="ARBA" id="ARBA00022723"/>
    </source>
</evidence>
<evidence type="ECO:0000256" key="13">
    <source>
        <dbReference type="ARBA" id="ARBA00023128"/>
    </source>
</evidence>
<keyword evidence="14" id="KW-0472">Membrane</keyword>
<dbReference type="SUPFAM" id="SSF46626">
    <property type="entry name" value="Cytochrome c"/>
    <property type="match status" value="1"/>
</dbReference>
<evidence type="ECO:0000256" key="6">
    <source>
        <dbReference type="ARBA" id="ARBA00022660"/>
    </source>
</evidence>
<evidence type="ECO:0000256" key="14">
    <source>
        <dbReference type="ARBA" id="ARBA00023136"/>
    </source>
</evidence>
<dbReference type="EC" id="7.1.1.8" evidence="3"/>
<evidence type="ECO:0000256" key="11">
    <source>
        <dbReference type="ARBA" id="ARBA00022989"/>
    </source>
</evidence>
<keyword evidence="12 16" id="KW-0408">Iron</keyword>
<keyword evidence="9" id="KW-0999">Mitochondrion inner membrane</keyword>
<dbReference type="Gene3D" id="1.20.5.100">
    <property type="entry name" value="Cytochrome c1, transmembrane anchor, C-terminal"/>
    <property type="match status" value="1"/>
</dbReference>
<comment type="cofactor">
    <cofactor evidence="16">
        <name>heme c</name>
        <dbReference type="ChEBI" id="CHEBI:61717"/>
    </cofactor>
    <text evidence="16">Binds 1 heme c group covalently per subunit.</text>
</comment>
<dbReference type="GO" id="GO:0006122">
    <property type="term" value="P:mitochondrial electron transport, ubiquinol to cytochrome c"/>
    <property type="evidence" value="ECO:0007669"/>
    <property type="project" value="TreeGrafter"/>
</dbReference>
<dbReference type="Pfam" id="PF02167">
    <property type="entry name" value="Cytochrom_C1"/>
    <property type="match status" value="2"/>
</dbReference>
<keyword evidence="13" id="KW-0496">Mitochondrion</keyword>
<evidence type="ECO:0000313" key="17">
    <source>
        <dbReference type="EMBL" id="KAG1305510.1"/>
    </source>
</evidence>
<feature type="binding site" description="covalent" evidence="16">
    <location>
        <position position="57"/>
    </location>
    <ligand>
        <name>heme c</name>
        <dbReference type="ChEBI" id="CHEBI:61717"/>
    </ligand>
</feature>
<keyword evidence="7" id="KW-0812">Transmembrane</keyword>